<dbReference type="Proteomes" id="UP000579281">
    <property type="component" value="Unassembled WGS sequence"/>
</dbReference>
<reference evidence="7 8" key="1">
    <citation type="submission" date="2020-08" db="EMBL/GenBank/DDBJ databases">
        <title>Genomic Encyclopedia of Type Strains, Phase IV (KMG-IV): sequencing the most valuable type-strain genomes for metagenomic binning, comparative biology and taxonomic classification.</title>
        <authorList>
            <person name="Goeker M."/>
        </authorList>
    </citation>
    <scope>NUCLEOTIDE SEQUENCE [LARGE SCALE GENOMIC DNA]</scope>
    <source>
        <strain evidence="7 8">DSM 103526</strain>
    </source>
</reference>
<evidence type="ECO:0000256" key="3">
    <source>
        <dbReference type="ARBA" id="ARBA00023172"/>
    </source>
</evidence>
<evidence type="ECO:0000259" key="5">
    <source>
        <dbReference type="PROSITE" id="PS51898"/>
    </source>
</evidence>
<gene>
    <name evidence="7" type="ORF">HNQ80_004306</name>
</gene>
<evidence type="ECO:0000313" key="8">
    <source>
        <dbReference type="Proteomes" id="UP000579281"/>
    </source>
</evidence>
<dbReference type="InterPro" id="IPR025269">
    <property type="entry name" value="SAM-like_dom"/>
</dbReference>
<evidence type="ECO:0000256" key="2">
    <source>
        <dbReference type="ARBA" id="ARBA00023125"/>
    </source>
</evidence>
<dbReference type="Pfam" id="PF00589">
    <property type="entry name" value="Phage_integrase"/>
    <property type="match status" value="1"/>
</dbReference>
<dbReference type="InterPro" id="IPR010998">
    <property type="entry name" value="Integrase_recombinase_N"/>
</dbReference>
<protein>
    <submittedName>
        <fullName evidence="7">Integrase/recombinase XerC/integrase/recombinase XerD</fullName>
    </submittedName>
</protein>
<evidence type="ECO:0000313" key="7">
    <source>
        <dbReference type="EMBL" id="MBB6218166.1"/>
    </source>
</evidence>
<evidence type="ECO:0000259" key="6">
    <source>
        <dbReference type="PROSITE" id="PS51900"/>
    </source>
</evidence>
<name>A0A841KWV0_9FIRM</name>
<feature type="domain" description="Tyr recombinase" evidence="5">
    <location>
        <begin position="118"/>
        <end position="301"/>
    </location>
</feature>
<dbReference type="PANTHER" id="PTHR30349:SF41">
    <property type="entry name" value="INTEGRASE_RECOMBINASE PROTEIN MJ0367-RELATED"/>
    <property type="match status" value="1"/>
</dbReference>
<keyword evidence="8" id="KW-1185">Reference proteome</keyword>
<dbReference type="RefSeq" id="WP_184312661.1">
    <property type="nucleotide sequence ID" value="NZ_JACHEN010000034.1"/>
</dbReference>
<comment type="similarity">
    <text evidence="1">Belongs to the 'phage' integrase family.</text>
</comment>
<sequence>MLTIGNAIAQFLVDQELKGNTPKTIYNYERFLDYFAEFFGKDRMVDELTLMDLKRYQLSIADKDKHYNFVTTRKKKISKTTVQTYIRSLRVFINWLYNEGYITENLGAKFKLPKAPKKVVEVLSDEEIETLLGAINPRTEFGVRNHCIIALMLDSGLRRNEVLELDFDNVHFTQNVIKVSGKGQKERIVPLGLHTKKMLMKYMNGYRPMPEYETKRLFIDQEKKPLTDDAIKMFFQRLAKKTGIERLHPHMLRHTFATKYLINGGDIFSLQQILGHTSLEMVRRYSHLASSYVIHNFRRMSPLDNIQKRNLGF</sequence>
<dbReference type="InterPro" id="IPR011010">
    <property type="entry name" value="DNA_brk_join_enz"/>
</dbReference>
<keyword evidence="2 4" id="KW-0238">DNA-binding</keyword>
<dbReference type="PANTHER" id="PTHR30349">
    <property type="entry name" value="PHAGE INTEGRASE-RELATED"/>
    <property type="match status" value="1"/>
</dbReference>
<dbReference type="GO" id="GO:0006310">
    <property type="term" value="P:DNA recombination"/>
    <property type="evidence" value="ECO:0007669"/>
    <property type="project" value="UniProtKB-KW"/>
</dbReference>
<dbReference type="Pfam" id="PF13102">
    <property type="entry name" value="Phage_int_SAM_5"/>
    <property type="match status" value="1"/>
</dbReference>
<dbReference type="Gene3D" id="1.10.150.130">
    <property type="match status" value="1"/>
</dbReference>
<dbReference type="InterPro" id="IPR050090">
    <property type="entry name" value="Tyrosine_recombinase_XerCD"/>
</dbReference>
<organism evidence="7 8">
    <name type="scientific">Anaerosolibacter carboniphilus</name>
    <dbReference type="NCBI Taxonomy" id="1417629"/>
    <lineage>
        <taxon>Bacteria</taxon>
        <taxon>Bacillati</taxon>
        <taxon>Bacillota</taxon>
        <taxon>Clostridia</taxon>
        <taxon>Peptostreptococcales</taxon>
        <taxon>Thermotaleaceae</taxon>
        <taxon>Anaerosolibacter</taxon>
    </lineage>
</organism>
<dbReference type="InterPro" id="IPR002104">
    <property type="entry name" value="Integrase_catalytic"/>
</dbReference>
<dbReference type="GO" id="GO:0003677">
    <property type="term" value="F:DNA binding"/>
    <property type="evidence" value="ECO:0007669"/>
    <property type="project" value="UniProtKB-UniRule"/>
</dbReference>
<feature type="domain" description="Core-binding (CB)" evidence="6">
    <location>
        <begin position="2"/>
        <end position="97"/>
    </location>
</feature>
<dbReference type="SUPFAM" id="SSF56349">
    <property type="entry name" value="DNA breaking-rejoining enzymes"/>
    <property type="match status" value="1"/>
</dbReference>
<proteinExistence type="inferred from homology"/>
<dbReference type="GO" id="GO:0015074">
    <property type="term" value="P:DNA integration"/>
    <property type="evidence" value="ECO:0007669"/>
    <property type="project" value="InterPro"/>
</dbReference>
<dbReference type="InterPro" id="IPR013762">
    <property type="entry name" value="Integrase-like_cat_sf"/>
</dbReference>
<keyword evidence="3" id="KW-0233">DNA recombination</keyword>
<accession>A0A841KWV0</accession>
<evidence type="ECO:0000256" key="1">
    <source>
        <dbReference type="ARBA" id="ARBA00008857"/>
    </source>
</evidence>
<dbReference type="InterPro" id="IPR044068">
    <property type="entry name" value="CB"/>
</dbReference>
<dbReference type="PROSITE" id="PS51898">
    <property type="entry name" value="TYR_RECOMBINASE"/>
    <property type="match status" value="1"/>
</dbReference>
<dbReference type="PROSITE" id="PS51900">
    <property type="entry name" value="CB"/>
    <property type="match status" value="1"/>
</dbReference>
<evidence type="ECO:0000256" key="4">
    <source>
        <dbReference type="PROSITE-ProRule" id="PRU01248"/>
    </source>
</evidence>
<dbReference type="Gene3D" id="1.10.443.10">
    <property type="entry name" value="Intergrase catalytic core"/>
    <property type="match status" value="1"/>
</dbReference>
<dbReference type="EMBL" id="JACHEN010000034">
    <property type="protein sequence ID" value="MBB6218166.1"/>
    <property type="molecule type" value="Genomic_DNA"/>
</dbReference>
<dbReference type="AlphaFoldDB" id="A0A841KWV0"/>
<comment type="caution">
    <text evidence="7">The sequence shown here is derived from an EMBL/GenBank/DDBJ whole genome shotgun (WGS) entry which is preliminary data.</text>
</comment>